<comment type="caution">
    <text evidence="3">Lacks conserved residue(s) required for the propagation of feature annotation.</text>
</comment>
<feature type="domain" description="EGF-like" evidence="5">
    <location>
        <begin position="215"/>
        <end position="257"/>
    </location>
</feature>
<proteinExistence type="predicted"/>
<evidence type="ECO:0000256" key="1">
    <source>
        <dbReference type="ARBA" id="ARBA00022536"/>
    </source>
</evidence>
<evidence type="ECO:0000313" key="7">
    <source>
        <dbReference type="Proteomes" id="UP001190700"/>
    </source>
</evidence>
<organism evidence="6 7">
    <name type="scientific">Cymbomonas tetramitiformis</name>
    <dbReference type="NCBI Taxonomy" id="36881"/>
    <lineage>
        <taxon>Eukaryota</taxon>
        <taxon>Viridiplantae</taxon>
        <taxon>Chlorophyta</taxon>
        <taxon>Pyramimonadophyceae</taxon>
        <taxon>Pyramimonadales</taxon>
        <taxon>Pyramimonadaceae</taxon>
        <taxon>Cymbomonas</taxon>
    </lineage>
</organism>
<dbReference type="PROSITE" id="PS50026">
    <property type="entry name" value="EGF_3"/>
    <property type="match status" value="1"/>
</dbReference>
<evidence type="ECO:0000313" key="6">
    <source>
        <dbReference type="EMBL" id="KAK3234816.1"/>
    </source>
</evidence>
<sequence>MAAEAGLSTDLVVISSIAAGSVQVLSIVYFPSSFPNGTGANLSAGVTPGSTDGSDESAEDTPGSTDSSDVGIEPVVPITCGNAPCYPGVLCTDLNVTTGGFVCGSCPEGYTDVDPSTPGSNCADVDECSDLTLENGGCDPETACTNTVGGRECSGCPAGYLGDGESGCRPKGASCAEDNGGCDALTSCTEVEGEAAACSECPTGYAGTGATACVDLDGCKVMPCFPGTLCEDVAAPEVGFICHDCPSGFWGDGVNCERDLCLGDPPPCSELVSCTSTPGGGFTCSACPSGYDGDGTTCEDVNECEQPNNGGCDVRTACTNVPGGRECGECPTAFLGSGYTQCAPSSTCDTNNGGCDALTVCTDTESGVPICGDCPVGYTGAGSTGCVDVDGCAEAAAEGEGCYPGAFCADVPAPASGFTCGACPVGMEGDGTVCWENLCFNANGGCDARVSCTNTPDRTPARLCGACPAGYMDAFQDGTKCAEEDGCAVGPCFPGVECTDVSAPGVGATCGECPAGYLAADQDVTPACVDVDECLQENGG</sequence>
<reference evidence="6 7" key="1">
    <citation type="journal article" date="2015" name="Genome Biol. Evol.">
        <title>Comparative Genomics of a Bacterivorous Green Alga Reveals Evolutionary Causalities and Consequences of Phago-Mixotrophic Mode of Nutrition.</title>
        <authorList>
            <person name="Burns J.A."/>
            <person name="Paasch A."/>
            <person name="Narechania A."/>
            <person name="Kim E."/>
        </authorList>
    </citation>
    <scope>NUCLEOTIDE SEQUENCE [LARGE SCALE GENOMIC DNA]</scope>
    <source>
        <strain evidence="6 7">PLY_AMNH</strain>
    </source>
</reference>
<keyword evidence="1 3" id="KW-0245">EGF-like domain</keyword>
<dbReference type="PANTHER" id="PTHR10199:SF110">
    <property type="entry name" value="TSP C-TERMINAL DOMAIN-CONTAINING PROTEIN"/>
    <property type="match status" value="1"/>
</dbReference>
<name>A0AAE0ENG9_9CHLO</name>
<dbReference type="AlphaFoldDB" id="A0AAE0ENG9"/>
<keyword evidence="7" id="KW-1185">Reference proteome</keyword>
<dbReference type="InterPro" id="IPR000742">
    <property type="entry name" value="EGF"/>
</dbReference>
<evidence type="ECO:0000256" key="2">
    <source>
        <dbReference type="ARBA" id="ARBA00023157"/>
    </source>
</evidence>
<dbReference type="SMART" id="SM00179">
    <property type="entry name" value="EGF_CA"/>
    <property type="match status" value="6"/>
</dbReference>
<dbReference type="Proteomes" id="UP001190700">
    <property type="component" value="Unassembled WGS sequence"/>
</dbReference>
<gene>
    <name evidence="6" type="ORF">CYMTET_54942</name>
</gene>
<dbReference type="PANTHER" id="PTHR10199">
    <property type="entry name" value="THROMBOSPONDIN"/>
    <property type="match status" value="1"/>
</dbReference>
<dbReference type="Gene3D" id="2.10.25.10">
    <property type="entry name" value="Laminin"/>
    <property type="match status" value="5"/>
</dbReference>
<feature type="region of interest" description="Disordered" evidence="4">
    <location>
        <begin position="41"/>
        <end position="71"/>
    </location>
</feature>
<comment type="caution">
    <text evidence="6">The sequence shown here is derived from an EMBL/GenBank/DDBJ whole genome shotgun (WGS) entry which is preliminary data.</text>
</comment>
<dbReference type="InterPro" id="IPR049883">
    <property type="entry name" value="NOTCH1_EGF-like"/>
</dbReference>
<evidence type="ECO:0000256" key="4">
    <source>
        <dbReference type="SAM" id="MobiDB-lite"/>
    </source>
</evidence>
<keyword evidence="2" id="KW-1015">Disulfide bond</keyword>
<accession>A0AAE0ENG9</accession>
<dbReference type="SMART" id="SM00181">
    <property type="entry name" value="EGF"/>
    <property type="match status" value="10"/>
</dbReference>
<protein>
    <recommendedName>
        <fullName evidence="5">EGF-like domain-containing protein</fullName>
    </recommendedName>
</protein>
<evidence type="ECO:0000259" key="5">
    <source>
        <dbReference type="PROSITE" id="PS50026"/>
    </source>
</evidence>
<dbReference type="InterPro" id="IPR001881">
    <property type="entry name" value="EGF-like_Ca-bd_dom"/>
</dbReference>
<dbReference type="Pfam" id="PF07645">
    <property type="entry name" value="EGF_CA"/>
    <property type="match status" value="2"/>
</dbReference>
<dbReference type="GO" id="GO:0005509">
    <property type="term" value="F:calcium ion binding"/>
    <property type="evidence" value="ECO:0007669"/>
    <property type="project" value="InterPro"/>
</dbReference>
<dbReference type="EMBL" id="LGRX02035452">
    <property type="protein sequence ID" value="KAK3234816.1"/>
    <property type="molecule type" value="Genomic_DNA"/>
</dbReference>
<evidence type="ECO:0000256" key="3">
    <source>
        <dbReference type="PROSITE-ProRule" id="PRU00076"/>
    </source>
</evidence>